<proteinExistence type="predicted"/>
<dbReference type="GeneID" id="90532459"/>
<gene>
    <name evidence="1" type="ORF">NE695_15320</name>
</gene>
<protein>
    <submittedName>
        <fullName evidence="1">Uncharacterized protein</fullName>
    </submittedName>
</protein>
<comment type="caution">
    <text evidence="1">The sequence shown here is derived from an EMBL/GenBank/DDBJ whole genome shotgun (WGS) entry which is preliminary data.</text>
</comment>
<evidence type="ECO:0000313" key="2">
    <source>
        <dbReference type="Proteomes" id="UP001524473"/>
    </source>
</evidence>
<dbReference type="Proteomes" id="UP001524473">
    <property type="component" value="Unassembled WGS sequence"/>
</dbReference>
<accession>A0ABT1S2Y1</accession>
<evidence type="ECO:0000313" key="1">
    <source>
        <dbReference type="EMBL" id="MCQ4841284.1"/>
    </source>
</evidence>
<name>A0ABT1S2Y1_9FIRM</name>
<reference evidence="1 2" key="1">
    <citation type="submission" date="2022-06" db="EMBL/GenBank/DDBJ databases">
        <title>Isolation of gut microbiota from human fecal samples.</title>
        <authorList>
            <person name="Pamer E.G."/>
            <person name="Barat B."/>
            <person name="Waligurski E."/>
            <person name="Medina S."/>
            <person name="Paddock L."/>
            <person name="Mostad J."/>
        </authorList>
    </citation>
    <scope>NUCLEOTIDE SEQUENCE [LARGE SCALE GENOMIC DNA]</scope>
    <source>
        <strain evidence="1 2">DFI.9.73</strain>
    </source>
</reference>
<organism evidence="1 2">
    <name type="scientific">Neglectibacter timonensis</name>
    <dbReference type="NCBI Taxonomy" id="1776382"/>
    <lineage>
        <taxon>Bacteria</taxon>
        <taxon>Bacillati</taxon>
        <taxon>Bacillota</taxon>
        <taxon>Clostridia</taxon>
        <taxon>Eubacteriales</taxon>
        <taxon>Oscillospiraceae</taxon>
        <taxon>Neglectibacter</taxon>
    </lineage>
</organism>
<keyword evidence="2" id="KW-1185">Reference proteome</keyword>
<dbReference type="RefSeq" id="WP_066863978.1">
    <property type="nucleotide sequence ID" value="NZ_CABKVV010000013.1"/>
</dbReference>
<dbReference type="EMBL" id="JANFZH010000043">
    <property type="protein sequence ID" value="MCQ4841284.1"/>
    <property type="molecule type" value="Genomic_DNA"/>
</dbReference>
<sequence>MVKKCLPEMVNEKEFTRAKENREITAEMAMNFISLGNKCLVANSLMSAAKPELKVNKIISDVVK</sequence>